<reference evidence="2 3" key="1">
    <citation type="submission" date="2023-02" db="EMBL/GenBank/DDBJ databases">
        <title>LHISI_Scaffold_Assembly.</title>
        <authorList>
            <person name="Stuart O.P."/>
            <person name="Cleave R."/>
            <person name="Magrath M.J.L."/>
            <person name="Mikheyev A.S."/>
        </authorList>
    </citation>
    <scope>NUCLEOTIDE SEQUENCE [LARGE SCALE GENOMIC DNA]</scope>
    <source>
        <strain evidence="2">Daus_M_001</strain>
        <tissue evidence="2">Leg muscle</tissue>
    </source>
</reference>
<evidence type="ECO:0000313" key="3">
    <source>
        <dbReference type="Proteomes" id="UP001159363"/>
    </source>
</evidence>
<feature type="region of interest" description="Disordered" evidence="1">
    <location>
        <begin position="191"/>
        <end position="219"/>
    </location>
</feature>
<organism evidence="2 3">
    <name type="scientific">Dryococelus australis</name>
    <dbReference type="NCBI Taxonomy" id="614101"/>
    <lineage>
        <taxon>Eukaryota</taxon>
        <taxon>Metazoa</taxon>
        <taxon>Ecdysozoa</taxon>
        <taxon>Arthropoda</taxon>
        <taxon>Hexapoda</taxon>
        <taxon>Insecta</taxon>
        <taxon>Pterygota</taxon>
        <taxon>Neoptera</taxon>
        <taxon>Polyneoptera</taxon>
        <taxon>Phasmatodea</taxon>
        <taxon>Verophasmatodea</taxon>
        <taxon>Anareolatae</taxon>
        <taxon>Phasmatidae</taxon>
        <taxon>Eurycanthinae</taxon>
        <taxon>Dryococelus</taxon>
    </lineage>
</organism>
<dbReference type="EMBL" id="JARBHB010000012">
    <property type="protein sequence ID" value="KAJ8871498.1"/>
    <property type="molecule type" value="Genomic_DNA"/>
</dbReference>
<gene>
    <name evidence="2" type="ORF">PR048_027820</name>
</gene>
<feature type="compositionally biased region" description="Pro residues" evidence="1">
    <location>
        <begin position="354"/>
        <end position="365"/>
    </location>
</feature>
<evidence type="ECO:0000256" key="1">
    <source>
        <dbReference type="SAM" id="MobiDB-lite"/>
    </source>
</evidence>
<comment type="caution">
    <text evidence="2">The sequence shown here is derived from an EMBL/GenBank/DDBJ whole genome shotgun (WGS) entry which is preliminary data.</text>
</comment>
<feature type="region of interest" description="Disordered" evidence="1">
    <location>
        <begin position="353"/>
        <end position="381"/>
    </location>
</feature>
<name>A0ABQ9GHJ3_9NEOP</name>
<feature type="compositionally biased region" description="Basic and acidic residues" evidence="1">
    <location>
        <begin position="1"/>
        <end position="17"/>
    </location>
</feature>
<feature type="compositionally biased region" description="Basic and acidic residues" evidence="1">
    <location>
        <begin position="57"/>
        <end position="67"/>
    </location>
</feature>
<evidence type="ECO:0000313" key="2">
    <source>
        <dbReference type="EMBL" id="KAJ8871498.1"/>
    </source>
</evidence>
<proteinExistence type="predicted"/>
<accession>A0ABQ9GHJ3</accession>
<feature type="region of interest" description="Disordered" evidence="1">
    <location>
        <begin position="1"/>
        <end position="72"/>
    </location>
</feature>
<sequence length="551" mass="61170">MEKLRNAKVGKAGEPRENPPTSGIVQHDSDVRKYDAGMQGLKETRDPRGNPPTSGMARHDPHSRESGSDPVRNRVRFASRWVLASNREDLADAQGHVTATRQLQIKTSAMRGEAILSRDSEAMYRASCKPFEAARTDRYALWRQGTGVTTETPAFAWPSKFSCVRKNTHYLVDTWAYSRGTHHSQHESYLILTSGPPQGNQRGNGGPHRPQKESTDPPPGTIIMNCPLFKLSLVGRCNPGIGHTRGLPRLQDKRWESCRTMPLVGGFSRGSHVSPALSFQRSSILTSITLMGSQDLDTKSHPNLFTYSILSSEICLTARLESFIIQLPSYLSSDIGWDCAMALISFSVGLQPHVPRPPPPPPPQPRTLGLNPPLDTPASQQHLSDCAGFGRSSIIVRVCDGEMGFFFPFSPETTAAALAESLGQDRTGRLAWFFQHLRKRQSISWTELPLLRVHPPKLVHPPPFPLFFTTNYSSLFNSSRRLTPSPPLPDTKIPHDGFIGSCRLYSNNSVLRTFMDVPREYRPVVPLPHLDVKCFRNGAVRVGGGVRRAYT</sequence>
<protein>
    <submittedName>
        <fullName evidence="2">Uncharacterized protein</fullName>
    </submittedName>
</protein>
<keyword evidence="3" id="KW-1185">Reference proteome</keyword>
<dbReference type="Proteomes" id="UP001159363">
    <property type="component" value="Chromosome 11"/>
</dbReference>